<dbReference type="AlphaFoldDB" id="A0A7Z0ELP0"/>
<dbReference type="RefSeq" id="WP_312889212.1">
    <property type="nucleotide sequence ID" value="NZ_JACCFS010000001.1"/>
</dbReference>
<accession>A0A7Z0ELP0</accession>
<sequence length="662" mass="72583">MTLREHANRETVIGTSLLGLSYLVMLAGVITGLWWVFLVGAVGSYAMDALLLHRFPHLAKLVQQIRLGITPRTLLRQLMALGLLITTPNVTSTGIGLVLLVFLALFGLQLVCGVAARLLRTRRKLPVVTRNIDLASLRIPDSPPMPLVREPMTRLLPLDIFLVVGAVAHVATGRLWLVTGGAAVSLVVTVLALVLVGWHLRRALAIPGQEKVMQFTQSWLDAYRPEVVLYFSGSADSAYQVNMWLDVLDRLDRRVVVVLRERTIAAQLAPTRLPVLCVPAATDLMALDFGPARVALYPANTGKNIHMLRNPMMRHVFIGHGDSDKVASINPFSKAYDEVWTAGRAGRDRYDRAQVGVRLDEIVEVGRPQLDEIRTDTAPNAVRTVLYAPTWEGWTDEPGNTSLIDAGPALVARLLAADPPVRVLYKPHPFTGMRSAAARRAHKRIVDMIEAANRRAARTEPDPRPLAELERRLADFDTDNGSTDEAHNSREEGRSAPTAVADLQSLSTEWHRVYWDGRADEEHLVIQGPRPTLYSCFNQADLLISDISSVVADFVATEKPYAITNCEGITHSEFQTKHPTSAAAYMLLPDGEGLDSALAAVRGSGPDPLTAERVELRTYLLGPSDEPSQTRFAAAVDDLYARTDAQVRAVHEVSTEADAAAV</sequence>
<feature type="transmembrane region" description="Helical" evidence="2">
    <location>
        <begin position="97"/>
        <end position="119"/>
    </location>
</feature>
<keyword evidence="2" id="KW-1133">Transmembrane helix</keyword>
<keyword evidence="4" id="KW-1185">Reference proteome</keyword>
<organism evidence="3 4">
    <name type="scientific">Nocardiopsis aegyptia</name>
    <dbReference type="NCBI Taxonomy" id="220378"/>
    <lineage>
        <taxon>Bacteria</taxon>
        <taxon>Bacillati</taxon>
        <taxon>Actinomycetota</taxon>
        <taxon>Actinomycetes</taxon>
        <taxon>Streptosporangiales</taxon>
        <taxon>Nocardiopsidaceae</taxon>
        <taxon>Nocardiopsis</taxon>
    </lineage>
</organism>
<protein>
    <recommendedName>
        <fullName evidence="5">Integral membrane protein</fullName>
    </recommendedName>
</protein>
<feature type="transmembrane region" description="Helical" evidence="2">
    <location>
        <begin position="182"/>
        <end position="200"/>
    </location>
</feature>
<feature type="region of interest" description="Disordered" evidence="1">
    <location>
        <begin position="472"/>
        <end position="499"/>
    </location>
</feature>
<evidence type="ECO:0000313" key="4">
    <source>
        <dbReference type="Proteomes" id="UP000572051"/>
    </source>
</evidence>
<proteinExistence type="predicted"/>
<evidence type="ECO:0008006" key="5">
    <source>
        <dbReference type="Google" id="ProtNLM"/>
    </source>
</evidence>
<comment type="caution">
    <text evidence="3">The sequence shown here is derived from an EMBL/GenBank/DDBJ whole genome shotgun (WGS) entry which is preliminary data.</text>
</comment>
<keyword evidence="2" id="KW-0812">Transmembrane</keyword>
<gene>
    <name evidence="3" type="ORF">HNR10_002269</name>
</gene>
<evidence type="ECO:0000256" key="2">
    <source>
        <dbReference type="SAM" id="Phobius"/>
    </source>
</evidence>
<evidence type="ECO:0000256" key="1">
    <source>
        <dbReference type="SAM" id="MobiDB-lite"/>
    </source>
</evidence>
<dbReference type="InterPro" id="IPR043148">
    <property type="entry name" value="TagF_C"/>
</dbReference>
<dbReference type="EMBL" id="JACCFS010000001">
    <property type="protein sequence ID" value="NYJ34388.1"/>
    <property type="molecule type" value="Genomic_DNA"/>
</dbReference>
<keyword evidence="2" id="KW-0472">Membrane</keyword>
<reference evidence="3 4" key="1">
    <citation type="submission" date="2020-07" db="EMBL/GenBank/DDBJ databases">
        <title>Sequencing the genomes of 1000 actinobacteria strains.</title>
        <authorList>
            <person name="Klenk H.-P."/>
        </authorList>
    </citation>
    <scope>NUCLEOTIDE SEQUENCE [LARGE SCALE GENOMIC DNA]</scope>
    <source>
        <strain evidence="3 4">DSM 44442</strain>
    </source>
</reference>
<name>A0A7Z0ELP0_9ACTN</name>
<evidence type="ECO:0000313" key="3">
    <source>
        <dbReference type="EMBL" id="NYJ34388.1"/>
    </source>
</evidence>
<feature type="compositionally biased region" description="Basic and acidic residues" evidence="1">
    <location>
        <begin position="484"/>
        <end position="494"/>
    </location>
</feature>
<dbReference type="Proteomes" id="UP000572051">
    <property type="component" value="Unassembled WGS sequence"/>
</dbReference>
<dbReference type="Gene3D" id="3.40.50.12580">
    <property type="match status" value="2"/>
</dbReference>